<gene>
    <name evidence="1" type="ORF">VNO77_18900</name>
    <name evidence="2" type="ORF">VNO77_18903</name>
</gene>
<evidence type="ECO:0000313" key="2">
    <source>
        <dbReference type="EMBL" id="KAK7338298.1"/>
    </source>
</evidence>
<name>A0AAN9QP42_CANGL</name>
<sequence length="78" mass="8661">MQPSPLLGGLGVREHNDVRIWPLLDLEFNGERKWLSIRVWEERGNNRSGVIGGIGGGDLRNVAAIHGRGDYEQNGILQ</sequence>
<comment type="caution">
    <text evidence="2">The sequence shown here is derived from an EMBL/GenBank/DDBJ whole genome shotgun (WGS) entry which is preliminary data.</text>
</comment>
<organism evidence="2 3">
    <name type="scientific">Canavalia gladiata</name>
    <name type="common">Sword bean</name>
    <name type="synonym">Dolichos gladiatus</name>
    <dbReference type="NCBI Taxonomy" id="3824"/>
    <lineage>
        <taxon>Eukaryota</taxon>
        <taxon>Viridiplantae</taxon>
        <taxon>Streptophyta</taxon>
        <taxon>Embryophyta</taxon>
        <taxon>Tracheophyta</taxon>
        <taxon>Spermatophyta</taxon>
        <taxon>Magnoliopsida</taxon>
        <taxon>eudicotyledons</taxon>
        <taxon>Gunneridae</taxon>
        <taxon>Pentapetalae</taxon>
        <taxon>rosids</taxon>
        <taxon>fabids</taxon>
        <taxon>Fabales</taxon>
        <taxon>Fabaceae</taxon>
        <taxon>Papilionoideae</taxon>
        <taxon>50 kb inversion clade</taxon>
        <taxon>NPAAA clade</taxon>
        <taxon>indigoferoid/millettioid clade</taxon>
        <taxon>Phaseoleae</taxon>
        <taxon>Canavalia</taxon>
    </lineage>
</organism>
<accession>A0AAN9QP42</accession>
<dbReference type="EMBL" id="JAYMYQ010000004">
    <property type="protein sequence ID" value="KAK7338298.1"/>
    <property type="molecule type" value="Genomic_DNA"/>
</dbReference>
<dbReference type="EMBL" id="JAYMYQ010000004">
    <property type="protein sequence ID" value="KAK7338295.1"/>
    <property type="molecule type" value="Genomic_DNA"/>
</dbReference>
<keyword evidence="3" id="KW-1185">Reference proteome</keyword>
<proteinExistence type="predicted"/>
<evidence type="ECO:0000313" key="1">
    <source>
        <dbReference type="EMBL" id="KAK7338295.1"/>
    </source>
</evidence>
<evidence type="ECO:0000313" key="3">
    <source>
        <dbReference type="Proteomes" id="UP001367508"/>
    </source>
</evidence>
<protein>
    <submittedName>
        <fullName evidence="2">Uncharacterized protein</fullName>
    </submittedName>
</protein>
<dbReference type="AlphaFoldDB" id="A0AAN9QP42"/>
<dbReference type="Proteomes" id="UP001367508">
    <property type="component" value="Unassembled WGS sequence"/>
</dbReference>
<reference evidence="2 3" key="1">
    <citation type="submission" date="2024-01" db="EMBL/GenBank/DDBJ databases">
        <title>The genomes of 5 underutilized Papilionoideae crops provide insights into root nodulation and disease resistanc.</title>
        <authorList>
            <person name="Jiang F."/>
        </authorList>
    </citation>
    <scope>NUCLEOTIDE SEQUENCE [LARGE SCALE GENOMIC DNA]</scope>
    <source>
        <strain evidence="2">LVBAO_FW01</strain>
        <tissue evidence="2">Leaves</tissue>
    </source>
</reference>